<gene>
    <name evidence="2" type="ORF">DARMORV10_C03P66650.1</name>
</gene>
<dbReference type="PRINTS" id="PR00150">
    <property type="entry name" value="PEPCARBXLASE"/>
</dbReference>
<sequence length="396" mass="44944">MSPTVEWIRFCGWDRETYTKERDCFRYQITTLNPQVQVSNWEPSFQLHELLGGGGKDSFGTADLFERVQLIQKPTAVNVKHLAYQLFNKMLLSSRREQYNNQQLKISKSWHFKFKTKATRESSHANLWYNETIEAVSVSHSCRQEPYEMKNLRLNFDTVVSGDELQVAGMKYLLILNVNDGCNEVYNYVFYISTTRTVIVYLSLWDEAASTFRGLLNSGEKSQSVVVVNTVYPKIFGDFCREPLSHLHTSYQILFDTDLPVVKEFTTKTEVFPCVDTMEGIKKKDLNTFISNSNEHRKLIFSVKLGFLVSSNKMDSLLSHTTDATGNSGKDAGRLSAAWELYKAQEELVKVTKQYGVKLTMFHGRGGVVGRGGGPTHLAILSQPPDPVNGSPRVTV</sequence>
<name>A0A816IP19_BRANA</name>
<feature type="region of interest" description="Disordered" evidence="1">
    <location>
        <begin position="374"/>
        <end position="396"/>
    </location>
</feature>
<dbReference type="SUPFAM" id="SSF51621">
    <property type="entry name" value="Phosphoenolpyruvate/pyruvate domain"/>
    <property type="match status" value="1"/>
</dbReference>
<dbReference type="GO" id="GO:0006099">
    <property type="term" value="P:tricarboxylic acid cycle"/>
    <property type="evidence" value="ECO:0007669"/>
    <property type="project" value="InterPro"/>
</dbReference>
<organism evidence="2">
    <name type="scientific">Brassica napus</name>
    <name type="common">Rape</name>
    <dbReference type="NCBI Taxonomy" id="3708"/>
    <lineage>
        <taxon>Eukaryota</taxon>
        <taxon>Viridiplantae</taxon>
        <taxon>Streptophyta</taxon>
        <taxon>Embryophyta</taxon>
        <taxon>Tracheophyta</taxon>
        <taxon>Spermatophyta</taxon>
        <taxon>Magnoliopsida</taxon>
        <taxon>eudicotyledons</taxon>
        <taxon>Gunneridae</taxon>
        <taxon>Pentapetalae</taxon>
        <taxon>rosids</taxon>
        <taxon>malvids</taxon>
        <taxon>Brassicales</taxon>
        <taxon>Brassicaceae</taxon>
        <taxon>Brassiceae</taxon>
        <taxon>Brassica</taxon>
    </lineage>
</organism>
<dbReference type="InterPro" id="IPR021135">
    <property type="entry name" value="PEP_COase"/>
</dbReference>
<dbReference type="GO" id="GO:0015977">
    <property type="term" value="P:carbon fixation"/>
    <property type="evidence" value="ECO:0007669"/>
    <property type="project" value="InterPro"/>
</dbReference>
<dbReference type="GO" id="GO:0008964">
    <property type="term" value="F:phosphoenolpyruvate carboxylase activity"/>
    <property type="evidence" value="ECO:0007669"/>
    <property type="project" value="InterPro"/>
</dbReference>
<accession>A0A816IP19</accession>
<reference evidence="2" key="1">
    <citation type="submission" date="2021-01" db="EMBL/GenBank/DDBJ databases">
        <authorList>
            <consortium name="Genoscope - CEA"/>
            <person name="William W."/>
        </authorList>
    </citation>
    <scope>NUCLEOTIDE SEQUENCE</scope>
</reference>
<dbReference type="PANTHER" id="PTHR30523">
    <property type="entry name" value="PHOSPHOENOLPYRUVATE CARBOXYLASE"/>
    <property type="match status" value="1"/>
</dbReference>
<protein>
    <submittedName>
        <fullName evidence="2">(rape) hypothetical protein</fullName>
    </submittedName>
</protein>
<dbReference type="Pfam" id="PF00311">
    <property type="entry name" value="PEPcase"/>
    <property type="match status" value="1"/>
</dbReference>
<dbReference type="AlphaFoldDB" id="A0A816IP19"/>
<dbReference type="InterPro" id="IPR015813">
    <property type="entry name" value="Pyrv/PenolPyrv_kinase-like_dom"/>
</dbReference>
<dbReference type="EMBL" id="HG994367">
    <property type="protein sequence ID" value="CAF1708036.1"/>
    <property type="molecule type" value="Genomic_DNA"/>
</dbReference>
<proteinExistence type="predicted"/>
<dbReference type="Proteomes" id="UP001295469">
    <property type="component" value="Chromosome C03"/>
</dbReference>
<dbReference type="PANTHER" id="PTHR30523:SF33">
    <property type="entry name" value="PHOSPHOENOLPYRUVATE CARBOXYLASE 3"/>
    <property type="match status" value="1"/>
</dbReference>
<evidence type="ECO:0000313" key="2">
    <source>
        <dbReference type="EMBL" id="CAF1708036.1"/>
    </source>
</evidence>
<evidence type="ECO:0000256" key="1">
    <source>
        <dbReference type="SAM" id="MobiDB-lite"/>
    </source>
</evidence>